<dbReference type="RefSeq" id="WP_120382495.1">
    <property type="nucleotide sequence ID" value="NZ_RAXT01000001.1"/>
</dbReference>
<dbReference type="NCBIfam" id="TIGR03696">
    <property type="entry name" value="Rhs_assc_core"/>
    <property type="match status" value="1"/>
</dbReference>
<dbReference type="AlphaFoldDB" id="A0A3A8F1R9"/>
<dbReference type="PANTHER" id="PTHR32305">
    <property type="match status" value="1"/>
</dbReference>
<dbReference type="Proteomes" id="UP000280405">
    <property type="component" value="Unassembled WGS sequence"/>
</dbReference>
<dbReference type="InterPro" id="IPR050708">
    <property type="entry name" value="T6SS_VgrG/RHS"/>
</dbReference>
<dbReference type="OrthoDB" id="9816400at2"/>
<protein>
    <submittedName>
        <fullName evidence="1">RHS repeat-associated core domain-containing protein</fullName>
    </submittedName>
</protein>
<reference evidence="1 2" key="1">
    <citation type="submission" date="2018-09" db="EMBL/GenBank/DDBJ databases">
        <title>The draft genome of Acinetobacter spp. strains.</title>
        <authorList>
            <person name="Qin J."/>
            <person name="Feng Y."/>
            <person name="Zong Z."/>
        </authorList>
    </citation>
    <scope>NUCLEOTIDE SEQUENCE [LARGE SCALE GENOMIC DNA]</scope>
    <source>
        <strain evidence="1 2">WCHAc060115</strain>
    </source>
</reference>
<gene>
    <name evidence="1" type="ORF">D7V20_01020</name>
</gene>
<evidence type="ECO:0000313" key="1">
    <source>
        <dbReference type="EMBL" id="RKG41002.1"/>
    </source>
</evidence>
<sequence>MLPTGTLTFPIRHAGQYYDQEVNLFYNYFRDYDPITGRYVESDPIGLDGGLNTYGYVGGNALGAVDPTGEAMVLPAIGLGETINLGLAISLIYNMPDTSDNAPAVNWPKKKPGKYVCHCRAQGTNCEGQRAYGSGIGVGNTIAQAKAIAVKAAVSSLPQGFSNIHHVACKCMTPKGEKRIPHSD</sequence>
<evidence type="ECO:0000313" key="2">
    <source>
        <dbReference type="Proteomes" id="UP000280405"/>
    </source>
</evidence>
<dbReference type="Gene3D" id="2.180.10.10">
    <property type="entry name" value="RHS repeat-associated core"/>
    <property type="match status" value="1"/>
</dbReference>
<name>A0A3A8F1R9_9GAMM</name>
<dbReference type="PANTHER" id="PTHR32305:SF15">
    <property type="entry name" value="PROTEIN RHSA-RELATED"/>
    <property type="match status" value="1"/>
</dbReference>
<proteinExistence type="predicted"/>
<comment type="caution">
    <text evidence="1">The sequence shown here is derived from an EMBL/GenBank/DDBJ whole genome shotgun (WGS) entry which is preliminary data.</text>
</comment>
<organism evidence="1 2">
    <name type="scientific">Acinetobacter rongchengensis</name>
    <dbReference type="NCBI Taxonomy" id="2419601"/>
    <lineage>
        <taxon>Bacteria</taxon>
        <taxon>Pseudomonadati</taxon>
        <taxon>Pseudomonadota</taxon>
        <taxon>Gammaproteobacteria</taxon>
        <taxon>Moraxellales</taxon>
        <taxon>Moraxellaceae</taxon>
        <taxon>Acinetobacter</taxon>
    </lineage>
</organism>
<dbReference type="PRINTS" id="PR00394">
    <property type="entry name" value="RHSPROTEIN"/>
</dbReference>
<dbReference type="InterPro" id="IPR022385">
    <property type="entry name" value="Rhs_assc_core"/>
</dbReference>
<dbReference type="EMBL" id="RAXT01000001">
    <property type="protein sequence ID" value="RKG41002.1"/>
    <property type="molecule type" value="Genomic_DNA"/>
</dbReference>
<accession>A0A3A8F1R9</accession>
<keyword evidence="2" id="KW-1185">Reference proteome</keyword>